<evidence type="ECO:0000313" key="1">
    <source>
        <dbReference type="EMBL" id="VAW92215.1"/>
    </source>
</evidence>
<organism evidence="1">
    <name type="scientific">hydrothermal vent metagenome</name>
    <dbReference type="NCBI Taxonomy" id="652676"/>
    <lineage>
        <taxon>unclassified sequences</taxon>
        <taxon>metagenomes</taxon>
        <taxon>ecological metagenomes</taxon>
    </lineage>
</organism>
<sequence length="79" mass="9434">MPYFLYKMLPSVSNLVKNIEQVGEYKIYKEAKQKAKELRTTTEADPDITYRIIFADNVIEAEERLHEKRPETVVKEWEK</sequence>
<proteinExistence type="predicted"/>
<dbReference type="EMBL" id="UOFT01000023">
    <property type="protein sequence ID" value="VAW92215.1"/>
    <property type="molecule type" value="Genomic_DNA"/>
</dbReference>
<accession>A0A3B0ZFP6</accession>
<dbReference type="AlphaFoldDB" id="A0A3B0ZFP6"/>
<protein>
    <submittedName>
        <fullName evidence="1">Uncharacterized protein</fullName>
    </submittedName>
</protein>
<name>A0A3B0ZFP6_9ZZZZ</name>
<reference evidence="1" key="1">
    <citation type="submission" date="2018-06" db="EMBL/GenBank/DDBJ databases">
        <authorList>
            <person name="Zhirakovskaya E."/>
        </authorList>
    </citation>
    <scope>NUCLEOTIDE SEQUENCE</scope>
</reference>
<gene>
    <name evidence="1" type="ORF">MNBD_GAMMA23-254</name>
</gene>